<keyword evidence="5 7" id="KW-1133">Transmembrane helix</keyword>
<dbReference type="PROSITE" id="PS00216">
    <property type="entry name" value="SUGAR_TRANSPORT_1"/>
    <property type="match status" value="1"/>
</dbReference>
<evidence type="ECO:0000256" key="7">
    <source>
        <dbReference type="SAM" id="Phobius"/>
    </source>
</evidence>
<dbReference type="AlphaFoldDB" id="A0A3A3A768"/>
<feature type="transmembrane region" description="Helical" evidence="7">
    <location>
        <begin position="70"/>
        <end position="90"/>
    </location>
</feature>
<keyword evidence="6 7" id="KW-0472">Membrane</keyword>
<reference evidence="10" key="1">
    <citation type="submission" date="2017-02" db="EMBL/GenBank/DDBJ databases">
        <authorList>
            <person name="Tafer H."/>
            <person name="Lopandic K."/>
        </authorList>
    </citation>
    <scope>NUCLEOTIDE SEQUENCE [LARGE SCALE GENOMIC DNA]</scope>
    <source>
        <strain evidence="10">CBS 366.77</strain>
    </source>
</reference>
<keyword evidence="3" id="KW-0813">Transport</keyword>
<evidence type="ECO:0000256" key="3">
    <source>
        <dbReference type="ARBA" id="ARBA00022448"/>
    </source>
</evidence>
<dbReference type="OrthoDB" id="5296287at2759"/>
<comment type="similarity">
    <text evidence="2">Belongs to the major facilitator superfamily. Sugar transporter (TC 2.A.1.1) family.</text>
</comment>
<feature type="transmembrane region" description="Helical" evidence="7">
    <location>
        <begin position="124"/>
        <end position="148"/>
    </location>
</feature>
<dbReference type="PRINTS" id="PR00171">
    <property type="entry name" value="SUGRTRNSPORT"/>
</dbReference>
<keyword evidence="4 7" id="KW-0812">Transmembrane</keyword>
<dbReference type="Gene3D" id="1.20.1250.20">
    <property type="entry name" value="MFS general substrate transporter like domains"/>
    <property type="match status" value="1"/>
</dbReference>
<dbReference type="InterPro" id="IPR036259">
    <property type="entry name" value="MFS_trans_sf"/>
</dbReference>
<dbReference type="PANTHER" id="PTHR48022:SF59">
    <property type="entry name" value="MAJOR FACILITATOR SUPERFAMILY (MFS) PROFILE DOMAIN-CONTAINING PROTEIN"/>
    <property type="match status" value="1"/>
</dbReference>
<accession>A0A3A3A768</accession>
<dbReference type="GO" id="GO:0016020">
    <property type="term" value="C:membrane"/>
    <property type="evidence" value="ECO:0007669"/>
    <property type="project" value="UniProtKB-SubCell"/>
</dbReference>
<feature type="transmembrane region" description="Helical" evidence="7">
    <location>
        <begin position="262"/>
        <end position="285"/>
    </location>
</feature>
<dbReference type="GO" id="GO:0005351">
    <property type="term" value="F:carbohydrate:proton symporter activity"/>
    <property type="evidence" value="ECO:0007669"/>
    <property type="project" value="TreeGrafter"/>
</dbReference>
<evidence type="ECO:0000256" key="4">
    <source>
        <dbReference type="ARBA" id="ARBA00022692"/>
    </source>
</evidence>
<dbReference type="PANTHER" id="PTHR48022">
    <property type="entry name" value="PLASTIDIC GLUCOSE TRANSPORTER 4"/>
    <property type="match status" value="1"/>
</dbReference>
<dbReference type="PROSITE" id="PS50850">
    <property type="entry name" value="MFS"/>
    <property type="match status" value="1"/>
</dbReference>
<dbReference type="InterPro" id="IPR050360">
    <property type="entry name" value="MFS_Sugar_Transporters"/>
</dbReference>
<feature type="transmembrane region" description="Helical" evidence="7">
    <location>
        <begin position="426"/>
        <end position="447"/>
    </location>
</feature>
<gene>
    <name evidence="9" type="ORF">PHISCL_02465</name>
</gene>
<dbReference type="Pfam" id="PF00083">
    <property type="entry name" value="Sugar_tr"/>
    <property type="match status" value="1"/>
</dbReference>
<feature type="domain" description="Major facilitator superfamily (MFS) profile" evidence="8">
    <location>
        <begin position="1"/>
        <end position="451"/>
    </location>
</feature>
<evidence type="ECO:0000256" key="5">
    <source>
        <dbReference type="ARBA" id="ARBA00022989"/>
    </source>
</evidence>
<feature type="transmembrane region" description="Helical" evidence="7">
    <location>
        <begin position="96"/>
        <end position="117"/>
    </location>
</feature>
<protein>
    <submittedName>
        <fullName evidence="9">Sugar and other transporter</fullName>
    </submittedName>
</protein>
<dbReference type="SUPFAM" id="SSF103473">
    <property type="entry name" value="MFS general substrate transporter"/>
    <property type="match status" value="1"/>
</dbReference>
<sequence>MAAVPATWDQGSASVIPSLPGFQQSFGVTSGGNAQQIRDFISIVYIGYAVGAALSFFINDAIGRLWSYRLYTAVWVIGQLVGTFANGMPALYASRIITGAGIGSLTVTGPMSIVEIAPQEIRGLLASWFVVAMSTSLLASTFCVYGIFIHIPASKLQYQVVFFAPCIFMAICVIATFFLSESPKWLLMVNRRDEAIRTLVKLRGLPVEHDRIQGEILEIESFLNSIEGGSWHTRPSFAWHMKTTVKDMFTAPSNLRRLQQCLMSYALAQLSGANSVTSYLVPILTMLGQGGGQTRHLFLTGMYAFSKFCFTIIASFFFIDALGRRKSLFTGVTIQMISDIYLGVFIKFQQQHEANTASGKAAIAALFFHAFGYAVGLYTLPYVFGGELWPNHLRSFGAALGQTFHWLFIYAMNFGVPSLLERTNNWGAFIFFAGWCFLALFYVYLVVPEIAGLGAQEIDDIFKGSWFNAYRRSKRSRVVNGIEREEYAV</sequence>
<evidence type="ECO:0000256" key="6">
    <source>
        <dbReference type="ARBA" id="ARBA00023136"/>
    </source>
</evidence>
<dbReference type="Proteomes" id="UP000266188">
    <property type="component" value="Unassembled WGS sequence"/>
</dbReference>
<proteinExistence type="inferred from homology"/>
<feature type="transmembrane region" description="Helical" evidence="7">
    <location>
        <begin position="361"/>
        <end position="384"/>
    </location>
</feature>
<evidence type="ECO:0000256" key="2">
    <source>
        <dbReference type="ARBA" id="ARBA00010992"/>
    </source>
</evidence>
<evidence type="ECO:0000259" key="8">
    <source>
        <dbReference type="PROSITE" id="PS50850"/>
    </source>
</evidence>
<comment type="caution">
    <text evidence="9">The sequence shown here is derived from an EMBL/GenBank/DDBJ whole genome shotgun (WGS) entry which is preliminary data.</text>
</comment>
<feature type="transmembrane region" description="Helical" evidence="7">
    <location>
        <begin position="396"/>
        <end position="420"/>
    </location>
</feature>
<dbReference type="InterPro" id="IPR020846">
    <property type="entry name" value="MFS_dom"/>
</dbReference>
<evidence type="ECO:0000313" key="10">
    <source>
        <dbReference type="Proteomes" id="UP000266188"/>
    </source>
</evidence>
<name>A0A3A3A768_9EURO</name>
<feature type="transmembrane region" description="Helical" evidence="7">
    <location>
        <begin position="160"/>
        <end position="179"/>
    </location>
</feature>
<feature type="transmembrane region" description="Helical" evidence="7">
    <location>
        <begin position="40"/>
        <end position="58"/>
    </location>
</feature>
<keyword evidence="10" id="KW-1185">Reference proteome</keyword>
<dbReference type="InterPro" id="IPR005829">
    <property type="entry name" value="Sugar_transporter_CS"/>
</dbReference>
<dbReference type="EMBL" id="MVGC01000055">
    <property type="protein sequence ID" value="RJE25191.1"/>
    <property type="molecule type" value="Genomic_DNA"/>
</dbReference>
<evidence type="ECO:0000256" key="1">
    <source>
        <dbReference type="ARBA" id="ARBA00004141"/>
    </source>
</evidence>
<evidence type="ECO:0000313" key="9">
    <source>
        <dbReference type="EMBL" id="RJE25191.1"/>
    </source>
</evidence>
<dbReference type="InterPro" id="IPR005828">
    <property type="entry name" value="MFS_sugar_transport-like"/>
</dbReference>
<dbReference type="InterPro" id="IPR003663">
    <property type="entry name" value="Sugar/inositol_transpt"/>
</dbReference>
<feature type="transmembrane region" description="Helical" evidence="7">
    <location>
        <begin position="297"/>
        <end position="319"/>
    </location>
</feature>
<organism evidence="9 10">
    <name type="scientific">Aspergillus sclerotialis</name>
    <dbReference type="NCBI Taxonomy" id="2070753"/>
    <lineage>
        <taxon>Eukaryota</taxon>
        <taxon>Fungi</taxon>
        <taxon>Dikarya</taxon>
        <taxon>Ascomycota</taxon>
        <taxon>Pezizomycotina</taxon>
        <taxon>Eurotiomycetes</taxon>
        <taxon>Eurotiomycetidae</taxon>
        <taxon>Eurotiales</taxon>
        <taxon>Aspergillaceae</taxon>
        <taxon>Aspergillus</taxon>
        <taxon>Aspergillus subgen. Polypaecilum</taxon>
    </lineage>
</organism>
<comment type="subcellular location">
    <subcellularLocation>
        <location evidence="1">Membrane</location>
        <topology evidence="1">Multi-pass membrane protein</topology>
    </subcellularLocation>
</comment>